<protein>
    <submittedName>
        <fullName evidence="2">MOSC domain-containing protein</fullName>
    </submittedName>
</protein>
<dbReference type="EMBL" id="PPUT01000011">
    <property type="protein sequence ID" value="RDC44860.1"/>
    <property type="molecule type" value="Genomic_DNA"/>
</dbReference>
<dbReference type="GO" id="GO:0030170">
    <property type="term" value="F:pyridoxal phosphate binding"/>
    <property type="evidence" value="ECO:0007669"/>
    <property type="project" value="InterPro"/>
</dbReference>
<name>A0A369NZE5_9ACTN</name>
<evidence type="ECO:0000259" key="1">
    <source>
        <dbReference type="PROSITE" id="PS51340"/>
    </source>
</evidence>
<dbReference type="GO" id="GO:0030151">
    <property type="term" value="F:molybdenum ion binding"/>
    <property type="evidence" value="ECO:0007669"/>
    <property type="project" value="InterPro"/>
</dbReference>
<dbReference type="Pfam" id="PF03473">
    <property type="entry name" value="MOSC"/>
    <property type="match status" value="1"/>
</dbReference>
<proteinExistence type="predicted"/>
<sequence length="142" mass="15395">MGVIKAVCTSDIKGIQKTEQDSIELRPDWGIEGDAHAAPWHRQVSLLSFEQIEAFKNRGAEVGNGAFGENIIVEGFDLKSLPVGTRFTCNDVVLELTQIGKQCHAHCAIYHQMGDCIMPREGVFCKVLAGGTIAPGDLIEIA</sequence>
<reference evidence="2 3" key="1">
    <citation type="journal article" date="2018" name="Elife">
        <title>Discovery and characterization of a prevalent human gut bacterial enzyme sufficient for the inactivation of a family of plant toxins.</title>
        <authorList>
            <person name="Koppel N."/>
            <person name="Bisanz J.E."/>
            <person name="Pandelia M.E."/>
            <person name="Turnbaugh P.J."/>
            <person name="Balskus E.P."/>
        </authorList>
    </citation>
    <scope>NUCLEOTIDE SEQUENCE [LARGE SCALE GENOMIC DNA]</scope>
    <source>
        <strain evidence="2 3">OB21 GAM 11</strain>
    </source>
</reference>
<dbReference type="GO" id="GO:0003824">
    <property type="term" value="F:catalytic activity"/>
    <property type="evidence" value="ECO:0007669"/>
    <property type="project" value="InterPro"/>
</dbReference>
<dbReference type="InterPro" id="IPR011037">
    <property type="entry name" value="Pyrv_Knase-like_insert_dom_sf"/>
</dbReference>
<dbReference type="SUPFAM" id="SSF50800">
    <property type="entry name" value="PK beta-barrel domain-like"/>
    <property type="match status" value="1"/>
</dbReference>
<dbReference type="PANTHER" id="PTHR36930">
    <property type="entry name" value="METAL-SULFUR CLUSTER BIOSYNTHESIS PROTEINS YUAD-RELATED"/>
    <property type="match status" value="1"/>
</dbReference>
<dbReference type="Proteomes" id="UP000253805">
    <property type="component" value="Unassembled WGS sequence"/>
</dbReference>
<organism evidence="2 3">
    <name type="scientific">Adlercreutzia equolifaciens subsp. celatus</name>
    <dbReference type="NCBI Taxonomy" id="394340"/>
    <lineage>
        <taxon>Bacteria</taxon>
        <taxon>Bacillati</taxon>
        <taxon>Actinomycetota</taxon>
        <taxon>Coriobacteriia</taxon>
        <taxon>Eggerthellales</taxon>
        <taxon>Eggerthellaceae</taxon>
        <taxon>Adlercreutzia</taxon>
    </lineage>
</organism>
<accession>A0A369NZE5</accession>
<dbReference type="InterPro" id="IPR052716">
    <property type="entry name" value="MOSC_domain"/>
</dbReference>
<dbReference type="PROSITE" id="PS51340">
    <property type="entry name" value="MOSC"/>
    <property type="match status" value="1"/>
</dbReference>
<feature type="domain" description="MOSC" evidence="1">
    <location>
        <begin position="15"/>
        <end position="142"/>
    </location>
</feature>
<evidence type="ECO:0000313" key="2">
    <source>
        <dbReference type="EMBL" id="RDC44860.1"/>
    </source>
</evidence>
<gene>
    <name evidence="2" type="ORF">C1850_05560</name>
</gene>
<dbReference type="PANTHER" id="PTHR36930:SF1">
    <property type="entry name" value="MOSC DOMAIN-CONTAINING PROTEIN"/>
    <property type="match status" value="1"/>
</dbReference>
<dbReference type="InterPro" id="IPR005302">
    <property type="entry name" value="MoCF_Sase_C"/>
</dbReference>
<evidence type="ECO:0000313" key="3">
    <source>
        <dbReference type="Proteomes" id="UP000253805"/>
    </source>
</evidence>
<comment type="caution">
    <text evidence="2">The sequence shown here is derived from an EMBL/GenBank/DDBJ whole genome shotgun (WGS) entry which is preliminary data.</text>
</comment>
<dbReference type="Gene3D" id="2.40.33.20">
    <property type="entry name" value="PK beta-barrel domain-like"/>
    <property type="match status" value="1"/>
</dbReference>
<dbReference type="AlphaFoldDB" id="A0A369NZE5"/>
<dbReference type="RefSeq" id="WP_114548907.1">
    <property type="nucleotide sequence ID" value="NZ_PPUT01000011.1"/>
</dbReference>